<keyword evidence="2" id="KW-1133">Transmembrane helix</keyword>
<comment type="caution">
    <text evidence="3">The sequence shown here is derived from an EMBL/GenBank/DDBJ whole genome shotgun (WGS) entry which is preliminary data.</text>
</comment>
<feature type="transmembrane region" description="Helical" evidence="2">
    <location>
        <begin position="101"/>
        <end position="119"/>
    </location>
</feature>
<dbReference type="EMBL" id="JAFNEN010000041">
    <property type="protein sequence ID" value="KAG8198324.1"/>
    <property type="molecule type" value="Genomic_DNA"/>
</dbReference>
<feature type="compositionally biased region" description="Polar residues" evidence="1">
    <location>
        <begin position="1"/>
        <end position="12"/>
    </location>
</feature>
<evidence type="ECO:0000313" key="4">
    <source>
        <dbReference type="Proteomes" id="UP000827092"/>
    </source>
</evidence>
<evidence type="ECO:0008006" key="5">
    <source>
        <dbReference type="Google" id="ProtNLM"/>
    </source>
</evidence>
<keyword evidence="4" id="KW-1185">Reference proteome</keyword>
<evidence type="ECO:0000256" key="2">
    <source>
        <dbReference type="SAM" id="Phobius"/>
    </source>
</evidence>
<evidence type="ECO:0000313" key="3">
    <source>
        <dbReference type="EMBL" id="KAG8198324.1"/>
    </source>
</evidence>
<keyword evidence="2" id="KW-0812">Transmembrane</keyword>
<dbReference type="AlphaFoldDB" id="A0AAV6VRH9"/>
<keyword evidence="2" id="KW-0472">Membrane</keyword>
<name>A0AAV6VRH9_9ARAC</name>
<protein>
    <recommendedName>
        <fullName evidence="5">Transmembrane protein</fullName>
    </recommendedName>
</protein>
<organism evidence="3 4">
    <name type="scientific">Oedothorax gibbosus</name>
    <dbReference type="NCBI Taxonomy" id="931172"/>
    <lineage>
        <taxon>Eukaryota</taxon>
        <taxon>Metazoa</taxon>
        <taxon>Ecdysozoa</taxon>
        <taxon>Arthropoda</taxon>
        <taxon>Chelicerata</taxon>
        <taxon>Arachnida</taxon>
        <taxon>Araneae</taxon>
        <taxon>Araneomorphae</taxon>
        <taxon>Entelegynae</taxon>
        <taxon>Araneoidea</taxon>
        <taxon>Linyphiidae</taxon>
        <taxon>Erigoninae</taxon>
        <taxon>Oedothorax</taxon>
    </lineage>
</organism>
<reference evidence="3 4" key="1">
    <citation type="journal article" date="2022" name="Nat. Ecol. Evol.">
        <title>A masculinizing supergene underlies an exaggerated male reproductive morph in a spider.</title>
        <authorList>
            <person name="Hendrickx F."/>
            <person name="De Corte Z."/>
            <person name="Sonet G."/>
            <person name="Van Belleghem S.M."/>
            <person name="Kostlbacher S."/>
            <person name="Vangestel C."/>
        </authorList>
    </citation>
    <scope>NUCLEOTIDE SEQUENCE [LARGE SCALE GENOMIC DNA]</scope>
    <source>
        <strain evidence="3">W744_W776</strain>
    </source>
</reference>
<feature type="region of interest" description="Disordered" evidence="1">
    <location>
        <begin position="1"/>
        <end position="22"/>
    </location>
</feature>
<evidence type="ECO:0000256" key="1">
    <source>
        <dbReference type="SAM" id="MobiDB-lite"/>
    </source>
</evidence>
<proteinExistence type="predicted"/>
<accession>A0AAV6VRH9</accession>
<sequence>MKSNLHSESFASKSFDEKNTRVHSSRKIACTEEGPVGQTCNYGSLEHRQQEIEQIATRSSAAVTCEMKIRCKGGNPSRGHGCKSQLNIEWMRPINFRSLRVIFWGISIIIFICINYTKYFI</sequence>
<dbReference type="Proteomes" id="UP000827092">
    <property type="component" value="Unassembled WGS sequence"/>
</dbReference>
<gene>
    <name evidence="3" type="ORF">JTE90_021574</name>
</gene>